<protein>
    <submittedName>
        <fullName evidence="2">Methyltransferase type 11</fullName>
    </submittedName>
</protein>
<dbReference type="SUPFAM" id="SSF53335">
    <property type="entry name" value="S-adenosyl-L-methionine-dependent methyltransferases"/>
    <property type="match status" value="1"/>
</dbReference>
<dbReference type="AlphaFoldDB" id="A0A0P6XDW7"/>
<gene>
    <name evidence="2" type="ORF">SE18_21415</name>
</gene>
<dbReference type="InterPro" id="IPR029063">
    <property type="entry name" value="SAM-dependent_MTases_sf"/>
</dbReference>
<dbReference type="Pfam" id="PF08241">
    <property type="entry name" value="Methyltransf_11"/>
    <property type="match status" value="1"/>
</dbReference>
<name>A0A0P6XDW7_9CHLR</name>
<dbReference type="EMBL" id="LGKP01000035">
    <property type="protein sequence ID" value="KPL81243.1"/>
    <property type="molecule type" value="Genomic_DNA"/>
</dbReference>
<comment type="caution">
    <text evidence="2">The sequence shown here is derived from an EMBL/GenBank/DDBJ whole genome shotgun (WGS) entry which is preliminary data.</text>
</comment>
<dbReference type="GO" id="GO:0032259">
    <property type="term" value="P:methylation"/>
    <property type="evidence" value="ECO:0007669"/>
    <property type="project" value="UniProtKB-KW"/>
</dbReference>
<dbReference type="OrthoDB" id="9772751at2"/>
<dbReference type="InterPro" id="IPR050508">
    <property type="entry name" value="Methyltransf_Superfamily"/>
</dbReference>
<dbReference type="PANTHER" id="PTHR42912:SF93">
    <property type="entry name" value="N6-ADENOSINE-METHYLTRANSFERASE TMT1A"/>
    <property type="match status" value="1"/>
</dbReference>
<evidence type="ECO:0000259" key="1">
    <source>
        <dbReference type="Pfam" id="PF08241"/>
    </source>
</evidence>
<feature type="domain" description="Methyltransferase type 11" evidence="1">
    <location>
        <begin position="49"/>
        <end position="138"/>
    </location>
</feature>
<dbReference type="Proteomes" id="UP000050277">
    <property type="component" value="Unassembled WGS sequence"/>
</dbReference>
<dbReference type="RefSeq" id="WP_054536508.1">
    <property type="nucleotide sequence ID" value="NZ_LGKP01000035.1"/>
</dbReference>
<keyword evidence="2" id="KW-0489">Methyltransferase</keyword>
<reference evidence="2 3" key="1">
    <citation type="submission" date="2015-07" db="EMBL/GenBank/DDBJ databases">
        <title>Whole genome sequence of Herpetosiphon geysericola DSM 7119.</title>
        <authorList>
            <person name="Hemp J."/>
            <person name="Ward L.M."/>
            <person name="Pace L.A."/>
            <person name="Fischer W.W."/>
        </authorList>
    </citation>
    <scope>NUCLEOTIDE SEQUENCE [LARGE SCALE GENOMIC DNA]</scope>
    <source>
        <strain evidence="2 3">DSM 7119</strain>
    </source>
</reference>
<dbReference type="InterPro" id="IPR013216">
    <property type="entry name" value="Methyltransf_11"/>
</dbReference>
<keyword evidence="2" id="KW-0808">Transferase</keyword>
<keyword evidence="3" id="KW-1185">Reference proteome</keyword>
<proteinExistence type="predicted"/>
<dbReference type="CDD" id="cd02440">
    <property type="entry name" value="AdoMet_MTases"/>
    <property type="match status" value="1"/>
</dbReference>
<evidence type="ECO:0000313" key="3">
    <source>
        <dbReference type="Proteomes" id="UP000050277"/>
    </source>
</evidence>
<accession>A0A0P6XDW7</accession>
<dbReference type="GO" id="GO:0008757">
    <property type="term" value="F:S-adenosylmethionine-dependent methyltransferase activity"/>
    <property type="evidence" value="ECO:0007669"/>
    <property type="project" value="InterPro"/>
</dbReference>
<evidence type="ECO:0000313" key="2">
    <source>
        <dbReference type="EMBL" id="KPL81243.1"/>
    </source>
</evidence>
<dbReference type="PANTHER" id="PTHR42912">
    <property type="entry name" value="METHYLTRANSFERASE"/>
    <property type="match status" value="1"/>
</dbReference>
<sequence>MQAFLTNIAQRPALWATLRRIVENNYVGERAAIADELTPWLQTKPRRFLDFGCGTGEFAASFPQHSYMGVDLSQGYVRYAATFSDHRFGVMNGNALAFGDASFDAALIVGVIHHLDDALAQVTARELHRVLAPGGEILMLEDIPAQDWWNLPGRLMHWLDRGDAIRQDEDYGRLFAPYFTIQRRWSIRSGICDYAVYRFSRVD</sequence>
<dbReference type="Gene3D" id="3.40.50.150">
    <property type="entry name" value="Vaccinia Virus protein VP39"/>
    <property type="match status" value="1"/>
</dbReference>
<organism evidence="2 3">
    <name type="scientific">Herpetosiphon geysericola</name>
    <dbReference type="NCBI Taxonomy" id="70996"/>
    <lineage>
        <taxon>Bacteria</taxon>
        <taxon>Bacillati</taxon>
        <taxon>Chloroflexota</taxon>
        <taxon>Chloroflexia</taxon>
        <taxon>Herpetosiphonales</taxon>
        <taxon>Herpetosiphonaceae</taxon>
        <taxon>Herpetosiphon</taxon>
    </lineage>
</organism>
<dbReference type="STRING" id="70996.SE18_21415"/>